<dbReference type="InterPro" id="IPR011992">
    <property type="entry name" value="EF-hand-dom_pair"/>
</dbReference>
<keyword evidence="4" id="KW-1185">Reference proteome</keyword>
<dbReference type="PROSITE" id="PS00018">
    <property type="entry name" value="EF_HAND_1"/>
    <property type="match status" value="1"/>
</dbReference>
<evidence type="ECO:0000313" key="3">
    <source>
        <dbReference type="EMBL" id="GFH29458.1"/>
    </source>
</evidence>
<feature type="non-terminal residue" evidence="3">
    <location>
        <position position="66"/>
    </location>
</feature>
<feature type="domain" description="EF-hand" evidence="2">
    <location>
        <begin position="29"/>
        <end position="64"/>
    </location>
</feature>
<sequence length="66" mass="7763">LRGPDPHLTRSYLDRQEFARVLQSANMNITDRQMREVLAEADENEDDVIQYKEFLPVMVDILQSIK</sequence>
<proteinExistence type="predicted"/>
<dbReference type="InterPro" id="IPR018247">
    <property type="entry name" value="EF_Hand_1_Ca_BS"/>
</dbReference>
<evidence type="ECO:0000313" key="4">
    <source>
        <dbReference type="Proteomes" id="UP000485058"/>
    </source>
</evidence>
<dbReference type="InterPro" id="IPR002048">
    <property type="entry name" value="EF_hand_dom"/>
</dbReference>
<feature type="non-terminal residue" evidence="3">
    <location>
        <position position="1"/>
    </location>
</feature>
<organism evidence="3 4">
    <name type="scientific">Haematococcus lacustris</name>
    <name type="common">Green alga</name>
    <name type="synonym">Haematococcus pluvialis</name>
    <dbReference type="NCBI Taxonomy" id="44745"/>
    <lineage>
        <taxon>Eukaryota</taxon>
        <taxon>Viridiplantae</taxon>
        <taxon>Chlorophyta</taxon>
        <taxon>core chlorophytes</taxon>
        <taxon>Chlorophyceae</taxon>
        <taxon>CS clade</taxon>
        <taxon>Chlamydomonadales</taxon>
        <taxon>Haematococcaceae</taxon>
        <taxon>Haematococcus</taxon>
    </lineage>
</organism>
<dbReference type="GO" id="GO:0005509">
    <property type="term" value="F:calcium ion binding"/>
    <property type="evidence" value="ECO:0007669"/>
    <property type="project" value="InterPro"/>
</dbReference>
<dbReference type="PROSITE" id="PS50222">
    <property type="entry name" value="EF_HAND_2"/>
    <property type="match status" value="1"/>
</dbReference>
<accession>A0A6A0AA35</accession>
<evidence type="ECO:0000256" key="1">
    <source>
        <dbReference type="ARBA" id="ARBA00022837"/>
    </source>
</evidence>
<evidence type="ECO:0000259" key="2">
    <source>
        <dbReference type="PROSITE" id="PS50222"/>
    </source>
</evidence>
<reference evidence="3 4" key="1">
    <citation type="submission" date="2020-02" db="EMBL/GenBank/DDBJ databases">
        <title>Draft genome sequence of Haematococcus lacustris strain NIES-144.</title>
        <authorList>
            <person name="Morimoto D."/>
            <person name="Nakagawa S."/>
            <person name="Yoshida T."/>
            <person name="Sawayama S."/>
        </authorList>
    </citation>
    <scope>NUCLEOTIDE SEQUENCE [LARGE SCALE GENOMIC DNA]</scope>
    <source>
        <strain evidence="3 4">NIES-144</strain>
    </source>
</reference>
<dbReference type="Pfam" id="PF13499">
    <property type="entry name" value="EF-hand_7"/>
    <property type="match status" value="1"/>
</dbReference>
<name>A0A6A0AA35_HAELA</name>
<dbReference type="Proteomes" id="UP000485058">
    <property type="component" value="Unassembled WGS sequence"/>
</dbReference>
<protein>
    <recommendedName>
        <fullName evidence="2">EF-hand domain-containing protein</fullName>
    </recommendedName>
</protein>
<dbReference type="Gene3D" id="1.10.238.10">
    <property type="entry name" value="EF-hand"/>
    <property type="match status" value="1"/>
</dbReference>
<dbReference type="AlphaFoldDB" id="A0A6A0AA35"/>
<dbReference type="EMBL" id="BLLF01004353">
    <property type="protein sequence ID" value="GFH29458.1"/>
    <property type="molecule type" value="Genomic_DNA"/>
</dbReference>
<gene>
    <name evidence="3" type="ORF">HaLaN_28114</name>
</gene>
<comment type="caution">
    <text evidence="3">The sequence shown here is derived from an EMBL/GenBank/DDBJ whole genome shotgun (WGS) entry which is preliminary data.</text>
</comment>
<dbReference type="SUPFAM" id="SSF47473">
    <property type="entry name" value="EF-hand"/>
    <property type="match status" value="1"/>
</dbReference>
<keyword evidence="1" id="KW-0106">Calcium</keyword>